<feature type="transmembrane region" description="Helical" evidence="10">
    <location>
        <begin position="615"/>
        <end position="634"/>
    </location>
</feature>
<evidence type="ECO:0000256" key="3">
    <source>
        <dbReference type="ARBA" id="ARBA00022539"/>
    </source>
</evidence>
<dbReference type="EMBL" id="AZFA01000012">
    <property type="protein sequence ID" value="KRL66667.1"/>
    <property type="molecule type" value="Genomic_DNA"/>
</dbReference>
<evidence type="ECO:0000313" key="13">
    <source>
        <dbReference type="Proteomes" id="UP000051647"/>
    </source>
</evidence>
<dbReference type="Pfam" id="PF00702">
    <property type="entry name" value="Hydrolase"/>
    <property type="match status" value="1"/>
</dbReference>
<dbReference type="Gene3D" id="3.40.50.1000">
    <property type="entry name" value="HAD superfamily/HAD-like"/>
    <property type="match status" value="1"/>
</dbReference>
<dbReference type="SUPFAM" id="SSF81665">
    <property type="entry name" value="Calcium ATPase, transmembrane domain M"/>
    <property type="match status" value="1"/>
</dbReference>
<dbReference type="GO" id="GO:0016887">
    <property type="term" value="F:ATP hydrolysis activity"/>
    <property type="evidence" value="ECO:0007669"/>
    <property type="project" value="InterPro"/>
</dbReference>
<dbReference type="Proteomes" id="UP000051647">
    <property type="component" value="Unassembled WGS sequence"/>
</dbReference>
<proteinExistence type="inferred from homology"/>
<reference evidence="12 13" key="1">
    <citation type="journal article" date="2015" name="Genome Announc.">
        <title>Expanding the biotechnology potential of lactobacilli through comparative genomics of 213 strains and associated genera.</title>
        <authorList>
            <person name="Sun Z."/>
            <person name="Harris H.M."/>
            <person name="McCann A."/>
            <person name="Guo C."/>
            <person name="Argimon S."/>
            <person name="Zhang W."/>
            <person name="Yang X."/>
            <person name="Jeffery I.B."/>
            <person name="Cooney J.C."/>
            <person name="Kagawa T.F."/>
            <person name="Liu W."/>
            <person name="Song Y."/>
            <person name="Salvetti E."/>
            <person name="Wrobel A."/>
            <person name="Rasinkangas P."/>
            <person name="Parkhill J."/>
            <person name="Rea M.C."/>
            <person name="O'Sullivan O."/>
            <person name="Ritari J."/>
            <person name="Douillard F.P."/>
            <person name="Paul Ross R."/>
            <person name="Yang R."/>
            <person name="Briner A.E."/>
            <person name="Felis G.E."/>
            <person name="de Vos W.M."/>
            <person name="Barrangou R."/>
            <person name="Klaenhammer T.R."/>
            <person name="Caufield P.W."/>
            <person name="Cui Y."/>
            <person name="Zhang H."/>
            <person name="O'Toole P.W."/>
        </authorList>
    </citation>
    <scope>NUCLEOTIDE SEQUENCE [LARGE SCALE GENOMIC DNA]</scope>
    <source>
        <strain evidence="12 13">DSM 14857</strain>
    </source>
</reference>
<dbReference type="InterPro" id="IPR036412">
    <property type="entry name" value="HAD-like_sf"/>
</dbReference>
<dbReference type="InterPro" id="IPR023214">
    <property type="entry name" value="HAD_sf"/>
</dbReference>
<sequence>MKSYDIQSNYKSKKKTPKLLTNLDNSAKLTVVRLLIASILLLIGVSSLLPGPLSTLVFIVAYLVIGSRIVFKAINNIFHGEIFDENFLMSIATIGAIALGEYPEAIAVMLFYELGNVFEDVAVNKSKKSISALLKVKPTFATLKVADQTKQVDPSQVTIGQIILVKPGEKIPLDGEIIKGISSVDTSALTGESMPQEVTTGDQALSGSINQNGTLEIRVAKAYSDSTVAKILDLVENASNKKANTEKFITKFAKIYTPIVVFLAVALAIVPPLLFSGEWNTWVYRALIFLVISCPCALVISVPLSFFGGIGAASKQGILVKGSNYLEALNFVDTVAFDKTGTLTKGKFEVVEVAPAKSIDANKLLQVAASVEQNSTHPIALSIQKGFSGKIFPVTNASEQAGHGLQADIGDKHIILGNSKAMKDAGINFSKSKTLGTVIYLAVDRQFWGSIVIADEAKADSASAIQLLKNHGIKRTAMLTGDNEKIGNSIGKKLKLDSVYSNLMPENKVEIVKDLLSDSHQNNKKVAFVGDGINDTPVLANADIGFAMGGLGSDAAIEAADVVIMGDEPSKVFKAIKIAKRTRGIVIQNISFALIIKVLFLLFGALGMVGMWEAVFADVGVTVIAVLNAMRLQFINFKK</sequence>
<dbReference type="OrthoDB" id="9813266at2"/>
<evidence type="ECO:0000256" key="5">
    <source>
        <dbReference type="ARBA" id="ARBA00022989"/>
    </source>
</evidence>
<keyword evidence="4 10" id="KW-0812">Transmembrane</keyword>
<keyword evidence="10" id="KW-0479">Metal-binding</keyword>
<evidence type="ECO:0000256" key="1">
    <source>
        <dbReference type="ARBA" id="ARBA00004651"/>
    </source>
</evidence>
<dbReference type="RefSeq" id="WP_010624371.1">
    <property type="nucleotide sequence ID" value="NZ_AZFA01000012.1"/>
</dbReference>
<keyword evidence="5 10" id="KW-1133">Transmembrane helix</keyword>
<dbReference type="InterPro" id="IPR008250">
    <property type="entry name" value="ATPase_P-typ_transduc_dom_A_sf"/>
</dbReference>
<keyword evidence="3" id="KW-0104">Cadmium</keyword>
<dbReference type="STRING" id="1423815.FC27_GL000404"/>
<dbReference type="EC" id="7.2.2.21" evidence="8"/>
<dbReference type="GO" id="GO:0046872">
    <property type="term" value="F:metal ion binding"/>
    <property type="evidence" value="ECO:0007669"/>
    <property type="project" value="UniProtKB-KW"/>
</dbReference>
<dbReference type="NCBIfam" id="TIGR01494">
    <property type="entry name" value="ATPase_P-type"/>
    <property type="match status" value="1"/>
</dbReference>
<dbReference type="InterPro" id="IPR059000">
    <property type="entry name" value="ATPase_P-type_domA"/>
</dbReference>
<dbReference type="PRINTS" id="PR00119">
    <property type="entry name" value="CATATPASE"/>
</dbReference>
<dbReference type="NCBIfam" id="TIGR01525">
    <property type="entry name" value="ATPase-IB_hvy"/>
    <property type="match status" value="1"/>
</dbReference>
<name>A0A0R1SNQ7_9LACO</name>
<evidence type="ECO:0000256" key="8">
    <source>
        <dbReference type="ARBA" id="ARBA00039103"/>
    </source>
</evidence>
<feature type="transmembrane region" description="Helical" evidence="10">
    <location>
        <begin position="55"/>
        <end position="71"/>
    </location>
</feature>
<dbReference type="NCBIfam" id="TIGR01512">
    <property type="entry name" value="ATPase-IB2_Cd"/>
    <property type="match status" value="1"/>
</dbReference>
<dbReference type="PATRIC" id="fig|1423815.3.peg.411"/>
<evidence type="ECO:0000259" key="11">
    <source>
        <dbReference type="Pfam" id="PF00122"/>
    </source>
</evidence>
<dbReference type="PANTHER" id="PTHR48085:SF5">
    <property type="entry name" value="CADMIUM_ZINC-TRANSPORTING ATPASE HMA4-RELATED"/>
    <property type="match status" value="1"/>
</dbReference>
<keyword evidence="6" id="KW-0813">Transport</keyword>
<dbReference type="SUPFAM" id="SSF81653">
    <property type="entry name" value="Calcium ATPase, transduction domain A"/>
    <property type="match status" value="1"/>
</dbReference>
<evidence type="ECO:0000313" key="12">
    <source>
        <dbReference type="EMBL" id="KRL66667.1"/>
    </source>
</evidence>
<dbReference type="AlphaFoldDB" id="A0A0R1SNQ7"/>
<dbReference type="GO" id="GO:0005886">
    <property type="term" value="C:plasma membrane"/>
    <property type="evidence" value="ECO:0007669"/>
    <property type="project" value="UniProtKB-SubCell"/>
</dbReference>
<evidence type="ECO:0000256" key="9">
    <source>
        <dbReference type="ARBA" id="ARBA00049338"/>
    </source>
</evidence>
<evidence type="ECO:0000256" key="4">
    <source>
        <dbReference type="ARBA" id="ARBA00022692"/>
    </source>
</evidence>
<evidence type="ECO:0000256" key="10">
    <source>
        <dbReference type="RuleBase" id="RU362081"/>
    </source>
</evidence>
<comment type="subcellular location">
    <subcellularLocation>
        <location evidence="1">Cell membrane</location>
        <topology evidence="1">Multi-pass membrane protein</topology>
    </subcellularLocation>
</comment>
<comment type="caution">
    <text evidence="12">The sequence shown here is derived from an EMBL/GenBank/DDBJ whole genome shotgun (WGS) entry which is preliminary data.</text>
</comment>
<feature type="domain" description="P-type ATPase A" evidence="11">
    <location>
        <begin position="137"/>
        <end position="236"/>
    </location>
</feature>
<keyword evidence="13" id="KW-1185">Reference proteome</keyword>
<feature type="transmembrane region" description="Helical" evidence="10">
    <location>
        <begin position="255"/>
        <end position="275"/>
    </location>
</feature>
<dbReference type="eggNOG" id="COG2217">
    <property type="taxonomic scope" value="Bacteria"/>
</dbReference>
<dbReference type="InterPro" id="IPR018303">
    <property type="entry name" value="ATPase_P-typ_P_site"/>
</dbReference>
<dbReference type="PROSITE" id="PS00154">
    <property type="entry name" value="ATPASE_E1_E2"/>
    <property type="match status" value="1"/>
</dbReference>
<dbReference type="InterPro" id="IPR023298">
    <property type="entry name" value="ATPase_P-typ_TM_dom_sf"/>
</dbReference>
<dbReference type="Gene3D" id="3.40.1110.10">
    <property type="entry name" value="Calcium-transporting ATPase, cytoplasmic domain N"/>
    <property type="match status" value="1"/>
</dbReference>
<dbReference type="InterPro" id="IPR001757">
    <property type="entry name" value="P_typ_ATPase"/>
</dbReference>
<dbReference type="GO" id="GO:0008551">
    <property type="term" value="F:P-type cadmium transporter activity"/>
    <property type="evidence" value="ECO:0007669"/>
    <property type="project" value="UniProtKB-EC"/>
</dbReference>
<dbReference type="InterPro" id="IPR051014">
    <property type="entry name" value="Cation_Transport_ATPase_IB"/>
</dbReference>
<keyword evidence="6" id="KW-0406">Ion transport</keyword>
<dbReference type="GO" id="GO:0005524">
    <property type="term" value="F:ATP binding"/>
    <property type="evidence" value="ECO:0007669"/>
    <property type="project" value="UniProtKB-UniRule"/>
</dbReference>
<dbReference type="InterPro" id="IPR027256">
    <property type="entry name" value="P-typ_ATPase_IB"/>
</dbReference>
<keyword evidence="7 10" id="KW-0472">Membrane</keyword>
<dbReference type="InterPro" id="IPR023299">
    <property type="entry name" value="ATPase_P-typ_cyto_dom_N"/>
</dbReference>
<evidence type="ECO:0000256" key="2">
    <source>
        <dbReference type="ARBA" id="ARBA00006024"/>
    </source>
</evidence>
<organism evidence="12 13">
    <name type="scientific">Companilactobacillus versmoldensis DSM 14857 = KCTC 3814</name>
    <dbReference type="NCBI Taxonomy" id="1423815"/>
    <lineage>
        <taxon>Bacteria</taxon>
        <taxon>Bacillati</taxon>
        <taxon>Bacillota</taxon>
        <taxon>Bacilli</taxon>
        <taxon>Lactobacillales</taxon>
        <taxon>Lactobacillaceae</taxon>
        <taxon>Companilactobacillus</taxon>
    </lineage>
</organism>
<dbReference type="FunFam" id="2.70.150.10:FF:000002">
    <property type="entry name" value="Copper-transporting ATPase 1, putative"/>
    <property type="match status" value="1"/>
</dbReference>
<feature type="transmembrane region" description="Helical" evidence="10">
    <location>
        <begin position="287"/>
        <end position="313"/>
    </location>
</feature>
<keyword evidence="10" id="KW-0547">Nucleotide-binding</keyword>
<comment type="similarity">
    <text evidence="2 10">Belongs to the cation transport ATPase (P-type) (TC 3.A.3) family. Type IB subfamily.</text>
</comment>
<dbReference type="Gene3D" id="2.70.150.10">
    <property type="entry name" value="Calcium-transporting ATPase, cytoplasmic transduction domain A"/>
    <property type="match status" value="1"/>
</dbReference>
<dbReference type="PANTHER" id="PTHR48085">
    <property type="entry name" value="CADMIUM/ZINC-TRANSPORTING ATPASE HMA2-RELATED"/>
    <property type="match status" value="1"/>
</dbReference>
<evidence type="ECO:0000256" key="7">
    <source>
        <dbReference type="ARBA" id="ARBA00023136"/>
    </source>
</evidence>
<comment type="catalytic activity">
    <reaction evidence="9">
        <text>Cd(2+)(in) + ATP + H2O = Cd(2+)(out) + ADP + phosphate + H(+)</text>
        <dbReference type="Rhea" id="RHEA:12132"/>
        <dbReference type="ChEBI" id="CHEBI:15377"/>
        <dbReference type="ChEBI" id="CHEBI:15378"/>
        <dbReference type="ChEBI" id="CHEBI:30616"/>
        <dbReference type="ChEBI" id="CHEBI:43474"/>
        <dbReference type="ChEBI" id="CHEBI:48775"/>
        <dbReference type="ChEBI" id="CHEBI:456216"/>
        <dbReference type="EC" id="7.2.2.21"/>
    </reaction>
</comment>
<feature type="transmembrane region" description="Helical" evidence="10">
    <location>
        <begin position="590"/>
        <end position="609"/>
    </location>
</feature>
<dbReference type="Pfam" id="PF00122">
    <property type="entry name" value="E1-E2_ATPase"/>
    <property type="match status" value="1"/>
</dbReference>
<gene>
    <name evidence="12" type="ORF">FC27_GL000404</name>
</gene>
<evidence type="ECO:0000256" key="6">
    <source>
        <dbReference type="ARBA" id="ARBA00023065"/>
    </source>
</evidence>
<keyword evidence="10" id="KW-0067">ATP-binding</keyword>
<protein>
    <recommendedName>
        <fullName evidence="8">Cd(2+)-exporting ATPase</fullName>
        <ecNumber evidence="8">7.2.2.21</ecNumber>
    </recommendedName>
</protein>
<keyword evidence="10" id="KW-1003">Cell membrane</keyword>
<accession>A0A0R1SNQ7</accession>
<feature type="transmembrane region" description="Helical" evidence="10">
    <location>
        <begin position="31"/>
        <end position="49"/>
    </location>
</feature>
<dbReference type="SUPFAM" id="SSF56784">
    <property type="entry name" value="HAD-like"/>
    <property type="match status" value="1"/>
</dbReference>